<protein>
    <submittedName>
        <fullName evidence="2">Nuclear transport factor 2 family protein</fullName>
    </submittedName>
</protein>
<dbReference type="Proteomes" id="UP001165565">
    <property type="component" value="Unassembled WGS sequence"/>
</dbReference>
<dbReference type="EMBL" id="JANFAV010000004">
    <property type="protein sequence ID" value="MCW6534762.1"/>
    <property type="molecule type" value="Genomic_DNA"/>
</dbReference>
<evidence type="ECO:0000259" key="1">
    <source>
        <dbReference type="Pfam" id="PF13577"/>
    </source>
</evidence>
<feature type="domain" description="SnoaL-like" evidence="1">
    <location>
        <begin position="2"/>
        <end position="122"/>
    </location>
</feature>
<evidence type="ECO:0000313" key="3">
    <source>
        <dbReference type="Proteomes" id="UP001165565"/>
    </source>
</evidence>
<dbReference type="InterPro" id="IPR032710">
    <property type="entry name" value="NTF2-like_dom_sf"/>
</dbReference>
<name>A0AA41Z8K2_9SPHN</name>
<dbReference type="InterPro" id="IPR037401">
    <property type="entry name" value="SnoaL-like"/>
</dbReference>
<proteinExistence type="predicted"/>
<comment type="caution">
    <text evidence="2">The sequence shown here is derived from an EMBL/GenBank/DDBJ whole genome shotgun (WGS) entry which is preliminary data.</text>
</comment>
<gene>
    <name evidence="2" type="ORF">NEE01_08180</name>
</gene>
<reference evidence="2" key="1">
    <citation type="submission" date="2022-06" db="EMBL/GenBank/DDBJ databases">
        <title>Sphingomonas sp. nov. isolated from rhizosphere soil of tomato.</title>
        <authorList>
            <person name="Dong H."/>
            <person name="Gao R."/>
        </authorList>
    </citation>
    <scope>NUCLEOTIDE SEQUENCE</scope>
    <source>
        <strain evidence="2">MMSM24</strain>
    </source>
</reference>
<accession>A0AA41Z8K2</accession>
<dbReference type="Pfam" id="PF13577">
    <property type="entry name" value="SnoaL_4"/>
    <property type="match status" value="1"/>
</dbReference>
<keyword evidence="3" id="KW-1185">Reference proteome</keyword>
<organism evidence="2 3">
    <name type="scientific">Sphingomonas lycopersici</name>
    <dbReference type="NCBI Taxonomy" id="2951807"/>
    <lineage>
        <taxon>Bacteria</taxon>
        <taxon>Pseudomonadati</taxon>
        <taxon>Pseudomonadota</taxon>
        <taxon>Alphaproteobacteria</taxon>
        <taxon>Sphingomonadales</taxon>
        <taxon>Sphingomonadaceae</taxon>
        <taxon>Sphingomonas</taxon>
    </lineage>
</organism>
<evidence type="ECO:0000313" key="2">
    <source>
        <dbReference type="EMBL" id="MCW6534762.1"/>
    </source>
</evidence>
<sequence>MDDRQAIEVAMAAYSQALDARDWALLDQVFAEDVAAVTLAPDAVRGRANFVAMISGFLDPCGPTQHLFGATLATVDGDTATSTTPFRAFHCDQLYATRTYEAIGRYHVRWRRTPEGWRATRWEYALAAHVGDPSLLGAAIPQAS</sequence>
<dbReference type="RefSeq" id="WP_265268593.1">
    <property type="nucleotide sequence ID" value="NZ_JANFAV010000004.1"/>
</dbReference>
<dbReference type="AlphaFoldDB" id="A0AA41Z8K2"/>
<dbReference type="SUPFAM" id="SSF54427">
    <property type="entry name" value="NTF2-like"/>
    <property type="match status" value="1"/>
</dbReference>
<dbReference type="Gene3D" id="3.10.450.50">
    <property type="match status" value="1"/>
</dbReference>